<keyword evidence="1" id="KW-0732">Signal</keyword>
<name>A0ABQ8VX06_9AGAR</name>
<proteinExistence type="predicted"/>
<dbReference type="Proteomes" id="UP001150217">
    <property type="component" value="Unassembled WGS sequence"/>
</dbReference>
<gene>
    <name evidence="2" type="ORF">C8R41DRAFT_606633</name>
</gene>
<accession>A0ABQ8VX06</accession>
<evidence type="ECO:0000256" key="1">
    <source>
        <dbReference type="SAM" id="SignalP"/>
    </source>
</evidence>
<reference evidence="2" key="1">
    <citation type="submission" date="2022-08" db="EMBL/GenBank/DDBJ databases">
        <title>A Global Phylogenomic Analysis of the Shiitake Genus Lentinula.</title>
        <authorList>
            <consortium name="DOE Joint Genome Institute"/>
            <person name="Sierra-Patev S."/>
            <person name="Min B."/>
            <person name="Naranjo-Ortiz M."/>
            <person name="Looney B."/>
            <person name="Konkel Z."/>
            <person name="Slot J.C."/>
            <person name="Sakamoto Y."/>
            <person name="Steenwyk J.L."/>
            <person name="Rokas A."/>
            <person name="Carro J."/>
            <person name="Camarero S."/>
            <person name="Ferreira P."/>
            <person name="Molpeceres G."/>
            <person name="Ruiz-Duenas F.J."/>
            <person name="Serrano A."/>
            <person name="Henrissat B."/>
            <person name="Drula E."/>
            <person name="Hughes K.W."/>
            <person name="Mata J.L."/>
            <person name="Ishikawa N.K."/>
            <person name="Vargas-Isla R."/>
            <person name="Ushijima S."/>
            <person name="Smith C.A."/>
            <person name="Ahrendt S."/>
            <person name="Andreopoulos W."/>
            <person name="He G."/>
            <person name="Labutti K."/>
            <person name="Lipzen A."/>
            <person name="Ng V."/>
            <person name="Riley R."/>
            <person name="Sandor L."/>
            <person name="Barry K."/>
            <person name="Martinez A.T."/>
            <person name="Xiao Y."/>
            <person name="Gibbons J.G."/>
            <person name="Terashima K."/>
            <person name="Grigoriev I.V."/>
            <person name="Hibbett D.S."/>
        </authorList>
    </citation>
    <scope>NUCLEOTIDE SEQUENCE</scope>
    <source>
        <strain evidence="2">RHP3577 ss4</strain>
    </source>
</reference>
<keyword evidence="3" id="KW-1185">Reference proteome</keyword>
<feature type="chain" id="PRO_5047048053" evidence="1">
    <location>
        <begin position="20"/>
        <end position="197"/>
    </location>
</feature>
<evidence type="ECO:0000313" key="3">
    <source>
        <dbReference type="Proteomes" id="UP001150217"/>
    </source>
</evidence>
<protein>
    <submittedName>
        <fullName evidence="2">Uncharacterized protein</fullName>
    </submittedName>
</protein>
<dbReference type="EMBL" id="JANVFT010000009">
    <property type="protein sequence ID" value="KAJ4499754.1"/>
    <property type="molecule type" value="Genomic_DNA"/>
</dbReference>
<organism evidence="2 3">
    <name type="scientific">Lentinula lateritia</name>
    <dbReference type="NCBI Taxonomy" id="40482"/>
    <lineage>
        <taxon>Eukaryota</taxon>
        <taxon>Fungi</taxon>
        <taxon>Dikarya</taxon>
        <taxon>Basidiomycota</taxon>
        <taxon>Agaricomycotina</taxon>
        <taxon>Agaricomycetes</taxon>
        <taxon>Agaricomycetidae</taxon>
        <taxon>Agaricales</taxon>
        <taxon>Marasmiineae</taxon>
        <taxon>Omphalotaceae</taxon>
        <taxon>Lentinula</taxon>
    </lineage>
</organism>
<comment type="caution">
    <text evidence="2">The sequence shown here is derived from an EMBL/GenBank/DDBJ whole genome shotgun (WGS) entry which is preliminary data.</text>
</comment>
<feature type="signal peptide" evidence="1">
    <location>
        <begin position="1"/>
        <end position="19"/>
    </location>
</feature>
<sequence length="197" mass="22754">MHSLSIIYLLSIFFASVLAAPSPQPEYLMKIYLIRYWWDPINQQGTYIGPSSRTAAQLAPRNIDAPNELWALSIDKKSYYTTFENGNWVQGGLEEYNKPVGILLGKFRVPEIHKDLLHDGLKISSGVDMDVLWIYNTLRSVELEIREVFHIQIDLVTKYLPYMKVMLERKGSGAYGLITPNEEGRYMQTLNHLFPRQ</sequence>
<evidence type="ECO:0000313" key="2">
    <source>
        <dbReference type="EMBL" id="KAJ4499754.1"/>
    </source>
</evidence>